<feature type="binding site" evidence="7">
    <location>
        <position position="104"/>
    </location>
    <ligand>
        <name>Zn(2+)</name>
        <dbReference type="ChEBI" id="CHEBI:29105"/>
    </ligand>
</feature>
<comment type="cofactor">
    <cofactor evidence="7">
        <name>Zn(2+)</name>
        <dbReference type="ChEBI" id="CHEBI:29105"/>
    </cofactor>
    <text evidence="7">Binds 1 zinc ion per subunit.</text>
</comment>
<name>A0A7S3EKR5_9RHOD</name>
<dbReference type="AlphaFoldDB" id="A0A7S3EKR5"/>
<evidence type="ECO:0000256" key="5">
    <source>
        <dbReference type="ARBA" id="ARBA00023239"/>
    </source>
</evidence>
<dbReference type="InterPro" id="IPR015892">
    <property type="entry name" value="Carbonic_anhydrase_CS"/>
</dbReference>
<dbReference type="Gene3D" id="3.40.1050.10">
    <property type="entry name" value="Carbonic anhydrase"/>
    <property type="match status" value="1"/>
</dbReference>
<proteinExistence type="inferred from homology"/>
<evidence type="ECO:0000256" key="8">
    <source>
        <dbReference type="RuleBase" id="RU003956"/>
    </source>
</evidence>
<evidence type="ECO:0000256" key="4">
    <source>
        <dbReference type="ARBA" id="ARBA00022833"/>
    </source>
</evidence>
<sequence length="255" mass="27411">MFEGWIVLCSVRQRMGSLQLMEKETVTDKGTVMEKEILKVRETVMEAFPAFSKKLDTLDQLLERNKLFAEGTLLDAKMAAVESGVEARKALEEGQWPVAVVVCCSDSRVPPEVIFQVGLGKLFVVRTAGNRADADAILGSVQYAVCHLKTPLVMVLGHSSCGAMKAAIGAAKGEFPEEGALKRYLESAAPLAKSVVERSGEDVSALVRENISNVVGGLRADPSMADKARVVGCVYDLKTGLVEVTDAVAKRGHES</sequence>
<comment type="function">
    <text evidence="8">Reversible hydration of carbon dioxide.</text>
</comment>
<accession>A0A7S3EKR5</accession>
<dbReference type="Pfam" id="PF00484">
    <property type="entry name" value="Pro_CA"/>
    <property type="match status" value="1"/>
</dbReference>
<keyword evidence="5 8" id="KW-0456">Lyase</keyword>
<organism evidence="9">
    <name type="scientific">Rhodosorus marinus</name>
    <dbReference type="NCBI Taxonomy" id="101924"/>
    <lineage>
        <taxon>Eukaryota</taxon>
        <taxon>Rhodophyta</taxon>
        <taxon>Stylonematophyceae</taxon>
        <taxon>Stylonematales</taxon>
        <taxon>Stylonemataceae</taxon>
        <taxon>Rhodosorus</taxon>
    </lineage>
</organism>
<evidence type="ECO:0000256" key="1">
    <source>
        <dbReference type="ARBA" id="ARBA00006217"/>
    </source>
</evidence>
<evidence type="ECO:0000256" key="3">
    <source>
        <dbReference type="ARBA" id="ARBA00022723"/>
    </source>
</evidence>
<dbReference type="GO" id="GO:0008270">
    <property type="term" value="F:zinc ion binding"/>
    <property type="evidence" value="ECO:0007669"/>
    <property type="project" value="UniProtKB-UniRule"/>
</dbReference>
<comment type="catalytic activity">
    <reaction evidence="6 8">
        <text>hydrogencarbonate + H(+) = CO2 + H2O</text>
        <dbReference type="Rhea" id="RHEA:10748"/>
        <dbReference type="ChEBI" id="CHEBI:15377"/>
        <dbReference type="ChEBI" id="CHEBI:15378"/>
        <dbReference type="ChEBI" id="CHEBI:16526"/>
        <dbReference type="ChEBI" id="CHEBI:17544"/>
        <dbReference type="EC" id="4.2.1.1"/>
    </reaction>
</comment>
<feature type="binding site" evidence="7">
    <location>
        <position position="158"/>
    </location>
    <ligand>
        <name>Zn(2+)</name>
        <dbReference type="ChEBI" id="CHEBI:29105"/>
    </ligand>
</feature>
<gene>
    <name evidence="9" type="ORF">RMAR00112_LOCUS29101</name>
</gene>
<feature type="binding site" evidence="7">
    <location>
        <position position="106"/>
    </location>
    <ligand>
        <name>Zn(2+)</name>
        <dbReference type="ChEBI" id="CHEBI:29105"/>
    </ligand>
</feature>
<dbReference type="EMBL" id="HBHW01037846">
    <property type="protein sequence ID" value="CAE0061035.1"/>
    <property type="molecule type" value="Transcribed_RNA"/>
</dbReference>
<dbReference type="PROSITE" id="PS00704">
    <property type="entry name" value="PROK_CO2_ANHYDRASE_1"/>
    <property type="match status" value="1"/>
</dbReference>
<dbReference type="EC" id="4.2.1.1" evidence="2 8"/>
<evidence type="ECO:0000256" key="6">
    <source>
        <dbReference type="ARBA" id="ARBA00048348"/>
    </source>
</evidence>
<dbReference type="GO" id="GO:0004089">
    <property type="term" value="F:carbonate dehydratase activity"/>
    <property type="evidence" value="ECO:0007669"/>
    <property type="project" value="UniProtKB-UniRule"/>
</dbReference>
<dbReference type="SUPFAM" id="SSF53056">
    <property type="entry name" value="beta-carbonic anhydrase, cab"/>
    <property type="match status" value="1"/>
</dbReference>
<keyword evidence="3 7" id="KW-0479">Metal-binding</keyword>
<evidence type="ECO:0000256" key="2">
    <source>
        <dbReference type="ARBA" id="ARBA00012925"/>
    </source>
</evidence>
<dbReference type="GO" id="GO:0015976">
    <property type="term" value="P:carbon utilization"/>
    <property type="evidence" value="ECO:0007669"/>
    <property type="project" value="InterPro"/>
</dbReference>
<feature type="binding site" evidence="7">
    <location>
        <position position="161"/>
    </location>
    <ligand>
        <name>Zn(2+)</name>
        <dbReference type="ChEBI" id="CHEBI:29105"/>
    </ligand>
</feature>
<dbReference type="InterPro" id="IPR036874">
    <property type="entry name" value="Carbonic_anhydrase_sf"/>
</dbReference>
<dbReference type="PANTHER" id="PTHR11002">
    <property type="entry name" value="CARBONIC ANHYDRASE"/>
    <property type="match status" value="1"/>
</dbReference>
<dbReference type="PANTHER" id="PTHR11002:SF76">
    <property type="entry name" value="CARBONIC ANHYDRASE"/>
    <property type="match status" value="1"/>
</dbReference>
<keyword evidence="4 7" id="KW-0862">Zinc</keyword>
<dbReference type="PROSITE" id="PS00705">
    <property type="entry name" value="PROK_CO2_ANHYDRASE_2"/>
    <property type="match status" value="1"/>
</dbReference>
<evidence type="ECO:0000256" key="7">
    <source>
        <dbReference type="PIRSR" id="PIRSR601765-1"/>
    </source>
</evidence>
<dbReference type="SMART" id="SM00947">
    <property type="entry name" value="Pro_CA"/>
    <property type="match status" value="1"/>
</dbReference>
<protein>
    <recommendedName>
        <fullName evidence="2 8">Carbonic anhydrase</fullName>
        <ecNumber evidence="2 8">4.2.1.1</ecNumber>
    </recommendedName>
    <alternativeName>
        <fullName evidence="8">Carbonate dehydratase</fullName>
    </alternativeName>
</protein>
<reference evidence="9" key="1">
    <citation type="submission" date="2021-01" db="EMBL/GenBank/DDBJ databases">
        <authorList>
            <person name="Corre E."/>
            <person name="Pelletier E."/>
            <person name="Niang G."/>
            <person name="Scheremetjew M."/>
            <person name="Finn R."/>
            <person name="Kale V."/>
            <person name="Holt S."/>
            <person name="Cochrane G."/>
            <person name="Meng A."/>
            <person name="Brown T."/>
            <person name="Cohen L."/>
        </authorList>
    </citation>
    <scope>NUCLEOTIDE SEQUENCE</scope>
    <source>
        <strain evidence="9">CCMP 769</strain>
    </source>
</reference>
<dbReference type="InterPro" id="IPR001765">
    <property type="entry name" value="Carbonic_anhydrase"/>
</dbReference>
<evidence type="ECO:0000313" key="9">
    <source>
        <dbReference type="EMBL" id="CAE0061035.1"/>
    </source>
</evidence>
<comment type="similarity">
    <text evidence="1 8">Belongs to the beta-class carbonic anhydrase family.</text>
</comment>